<evidence type="ECO:0000256" key="2">
    <source>
        <dbReference type="ARBA" id="ARBA00022884"/>
    </source>
</evidence>
<dbReference type="Pfam" id="PF00076">
    <property type="entry name" value="RRM_1"/>
    <property type="match status" value="2"/>
</dbReference>
<dbReference type="Proteomes" id="UP000023152">
    <property type="component" value="Unassembled WGS sequence"/>
</dbReference>
<proteinExistence type="predicted"/>
<evidence type="ECO:0000313" key="7">
    <source>
        <dbReference type="Proteomes" id="UP000023152"/>
    </source>
</evidence>
<gene>
    <name evidence="6" type="ORF">RFI_21620</name>
</gene>
<feature type="domain" description="RRM" evidence="5">
    <location>
        <begin position="229"/>
        <end position="289"/>
    </location>
</feature>
<dbReference type="GO" id="GO:0003723">
    <property type="term" value="F:RNA binding"/>
    <property type="evidence" value="ECO:0007669"/>
    <property type="project" value="UniProtKB-UniRule"/>
</dbReference>
<dbReference type="PANTHER" id="PTHR13976">
    <property type="entry name" value="HETEROGENEOUS NUCLEAR RIBONUCLEOPROTEIN-RELATED"/>
    <property type="match status" value="1"/>
</dbReference>
<dbReference type="PROSITE" id="PS50102">
    <property type="entry name" value="RRM"/>
    <property type="match status" value="2"/>
</dbReference>
<dbReference type="Gene3D" id="3.30.70.330">
    <property type="match status" value="3"/>
</dbReference>
<keyword evidence="6" id="KW-0687">Ribonucleoprotein</keyword>
<dbReference type="SUPFAM" id="SSF54928">
    <property type="entry name" value="RNA-binding domain, RBD"/>
    <property type="match status" value="3"/>
</dbReference>
<keyword evidence="2 3" id="KW-0694">RNA-binding</keyword>
<evidence type="ECO:0000256" key="1">
    <source>
        <dbReference type="ARBA" id="ARBA00022737"/>
    </source>
</evidence>
<sequence length="289" mass="32806">MQRCFFLDKQEAMSVDANSSKIESSDSKQATSNKNTKDRHVCRLRGLPWSAREKEIREFFKEEKITEVQLVFLRDGKTAGMTGEALVEFQSKTDFDNALAKNRRHLGHRYVEIFIATGEDIDAAAGRIIKNPIRMPKTQHIVRMRAAVHLVKDDLGRPSGEGFVEFASEGDMMNGMGKHRQNMGRRYIELFRSAPDEMLKVLGFGFRGHKLDKNVFKNFDTSSQDPSSTCLLMRGLPYSCTEADITKFFQEAAVTPVRIHRKADGAEAFVEFYAPDDCSKAMSKQKVTF</sequence>
<feature type="domain" description="RRM" evidence="5">
    <location>
        <begin position="40"/>
        <end position="118"/>
    </location>
</feature>
<protein>
    <submittedName>
        <fullName evidence="6">Heterogeneous nuclear ribonucleoprotein H</fullName>
    </submittedName>
</protein>
<dbReference type="InterPro" id="IPR012677">
    <property type="entry name" value="Nucleotide-bd_a/b_plait_sf"/>
</dbReference>
<comment type="caution">
    <text evidence="6">The sequence shown here is derived from an EMBL/GenBank/DDBJ whole genome shotgun (WGS) entry which is preliminary data.</text>
</comment>
<evidence type="ECO:0000313" key="6">
    <source>
        <dbReference type="EMBL" id="ETO15747.1"/>
    </source>
</evidence>
<evidence type="ECO:0000256" key="4">
    <source>
        <dbReference type="SAM" id="MobiDB-lite"/>
    </source>
</evidence>
<dbReference type="InterPro" id="IPR000504">
    <property type="entry name" value="RRM_dom"/>
</dbReference>
<dbReference type="GO" id="GO:1990904">
    <property type="term" value="C:ribonucleoprotein complex"/>
    <property type="evidence" value="ECO:0007669"/>
    <property type="project" value="UniProtKB-KW"/>
</dbReference>
<evidence type="ECO:0000259" key="5">
    <source>
        <dbReference type="PROSITE" id="PS50102"/>
    </source>
</evidence>
<reference evidence="6 7" key="1">
    <citation type="journal article" date="2013" name="Curr. Biol.">
        <title>The Genome of the Foraminiferan Reticulomyxa filosa.</title>
        <authorList>
            <person name="Glockner G."/>
            <person name="Hulsmann N."/>
            <person name="Schleicher M."/>
            <person name="Noegel A.A."/>
            <person name="Eichinger L."/>
            <person name="Gallinger C."/>
            <person name="Pawlowski J."/>
            <person name="Sierra R."/>
            <person name="Euteneuer U."/>
            <person name="Pillet L."/>
            <person name="Moustafa A."/>
            <person name="Platzer M."/>
            <person name="Groth M."/>
            <person name="Szafranski K."/>
            <person name="Schliwa M."/>
        </authorList>
    </citation>
    <scope>NUCLEOTIDE SEQUENCE [LARGE SCALE GENOMIC DNA]</scope>
</reference>
<dbReference type="SMART" id="SM00360">
    <property type="entry name" value="RRM"/>
    <property type="match status" value="2"/>
</dbReference>
<dbReference type="OrthoDB" id="431068at2759"/>
<accession>X6MQM0</accession>
<organism evidence="6 7">
    <name type="scientific">Reticulomyxa filosa</name>
    <dbReference type="NCBI Taxonomy" id="46433"/>
    <lineage>
        <taxon>Eukaryota</taxon>
        <taxon>Sar</taxon>
        <taxon>Rhizaria</taxon>
        <taxon>Retaria</taxon>
        <taxon>Foraminifera</taxon>
        <taxon>Monothalamids</taxon>
        <taxon>Reticulomyxidae</taxon>
        <taxon>Reticulomyxa</taxon>
    </lineage>
</organism>
<feature type="region of interest" description="Disordered" evidence="4">
    <location>
        <begin position="17"/>
        <end position="37"/>
    </location>
</feature>
<feature type="compositionally biased region" description="Polar residues" evidence="4">
    <location>
        <begin position="17"/>
        <end position="34"/>
    </location>
</feature>
<dbReference type="EMBL" id="ASPP01018830">
    <property type="protein sequence ID" value="ETO15747.1"/>
    <property type="molecule type" value="Genomic_DNA"/>
</dbReference>
<dbReference type="AlphaFoldDB" id="X6MQM0"/>
<dbReference type="InterPro" id="IPR035979">
    <property type="entry name" value="RBD_domain_sf"/>
</dbReference>
<dbReference type="CDD" id="cd12254">
    <property type="entry name" value="RRM_hnRNPH_ESRPs_RBM12_like"/>
    <property type="match status" value="1"/>
</dbReference>
<dbReference type="InterPro" id="IPR050666">
    <property type="entry name" value="ESRP"/>
</dbReference>
<evidence type="ECO:0000256" key="3">
    <source>
        <dbReference type="PROSITE-ProRule" id="PRU00176"/>
    </source>
</evidence>
<keyword evidence="7" id="KW-1185">Reference proteome</keyword>
<keyword evidence="1" id="KW-0677">Repeat</keyword>
<name>X6MQM0_RETFI</name>